<evidence type="ECO:0000256" key="6">
    <source>
        <dbReference type="SAM" id="Phobius"/>
    </source>
</evidence>
<dbReference type="AlphaFoldDB" id="A0A485KC99"/>
<feature type="compositionally biased region" description="Low complexity" evidence="5">
    <location>
        <begin position="391"/>
        <end position="404"/>
    </location>
</feature>
<dbReference type="PANTHER" id="PTHR42770:SF7">
    <property type="entry name" value="MEMBRANE PROTEIN"/>
    <property type="match status" value="1"/>
</dbReference>
<feature type="transmembrane region" description="Helical" evidence="6">
    <location>
        <begin position="187"/>
        <end position="207"/>
    </location>
</feature>
<organism evidence="9 10">
    <name type="scientific">Aphanomyces stellatus</name>
    <dbReference type="NCBI Taxonomy" id="120398"/>
    <lineage>
        <taxon>Eukaryota</taxon>
        <taxon>Sar</taxon>
        <taxon>Stramenopiles</taxon>
        <taxon>Oomycota</taxon>
        <taxon>Saprolegniomycetes</taxon>
        <taxon>Saprolegniales</taxon>
        <taxon>Verrucalvaceae</taxon>
        <taxon>Aphanomyces</taxon>
    </lineage>
</organism>
<feature type="transmembrane region" description="Helical" evidence="6">
    <location>
        <begin position="12"/>
        <end position="35"/>
    </location>
</feature>
<dbReference type="EMBL" id="CAADRA010000934">
    <property type="protein sequence ID" value="VFT81327.1"/>
    <property type="molecule type" value="Genomic_DNA"/>
</dbReference>
<feature type="transmembrane region" description="Helical" evidence="6">
    <location>
        <begin position="87"/>
        <end position="109"/>
    </location>
</feature>
<feature type="transmembrane region" description="Helical" evidence="6">
    <location>
        <begin position="213"/>
        <end position="235"/>
    </location>
</feature>
<evidence type="ECO:0000256" key="1">
    <source>
        <dbReference type="ARBA" id="ARBA00004141"/>
    </source>
</evidence>
<feature type="region of interest" description="Disordered" evidence="5">
    <location>
        <begin position="347"/>
        <end position="412"/>
    </location>
</feature>
<gene>
    <name evidence="9" type="primary">Aste57867_4209</name>
    <name evidence="8" type="ORF">As57867_004198</name>
    <name evidence="9" type="ORF">ASTE57867_4209</name>
</gene>
<dbReference type="GO" id="GO:0055085">
    <property type="term" value="P:transmembrane transport"/>
    <property type="evidence" value="ECO:0007669"/>
    <property type="project" value="InterPro"/>
</dbReference>
<dbReference type="InterPro" id="IPR004841">
    <property type="entry name" value="AA-permease/SLC12A_dom"/>
</dbReference>
<dbReference type="OrthoDB" id="75152at2759"/>
<comment type="subcellular location">
    <subcellularLocation>
        <location evidence="1">Membrane</location>
        <topology evidence="1">Multi-pass membrane protein</topology>
    </subcellularLocation>
</comment>
<accession>A0A485KC99</accession>
<feature type="domain" description="Amino acid permease/ SLC12A" evidence="7">
    <location>
        <begin position="16"/>
        <end position="308"/>
    </location>
</feature>
<keyword evidence="2 6" id="KW-0812">Transmembrane</keyword>
<evidence type="ECO:0000256" key="5">
    <source>
        <dbReference type="SAM" id="MobiDB-lite"/>
    </source>
</evidence>
<dbReference type="GO" id="GO:0016020">
    <property type="term" value="C:membrane"/>
    <property type="evidence" value="ECO:0007669"/>
    <property type="project" value="UniProtKB-SubCell"/>
</dbReference>
<dbReference type="EMBL" id="VJMH01000934">
    <property type="protein sequence ID" value="KAF0713791.1"/>
    <property type="molecule type" value="Genomic_DNA"/>
</dbReference>
<name>A0A485KC99_9STRA</name>
<evidence type="ECO:0000313" key="9">
    <source>
        <dbReference type="EMBL" id="VFT81327.1"/>
    </source>
</evidence>
<evidence type="ECO:0000256" key="3">
    <source>
        <dbReference type="ARBA" id="ARBA00022989"/>
    </source>
</evidence>
<evidence type="ECO:0000259" key="7">
    <source>
        <dbReference type="Pfam" id="PF00324"/>
    </source>
</evidence>
<feature type="transmembrane region" description="Helical" evidence="6">
    <location>
        <begin position="250"/>
        <end position="272"/>
    </location>
</feature>
<reference evidence="9 10" key="1">
    <citation type="submission" date="2019-03" db="EMBL/GenBank/DDBJ databases">
        <authorList>
            <person name="Gaulin E."/>
            <person name="Dumas B."/>
        </authorList>
    </citation>
    <scope>NUCLEOTIDE SEQUENCE [LARGE SCALE GENOMIC DNA]</scope>
    <source>
        <strain evidence="9">CBS 568.67</strain>
    </source>
</reference>
<dbReference type="PANTHER" id="PTHR42770">
    <property type="entry name" value="AMINO ACID TRANSPORTER-RELATED"/>
    <property type="match status" value="1"/>
</dbReference>
<feature type="transmembrane region" description="Helical" evidence="6">
    <location>
        <begin position="278"/>
        <end position="296"/>
    </location>
</feature>
<reference evidence="8" key="2">
    <citation type="submission" date="2019-06" db="EMBL/GenBank/DDBJ databases">
        <title>Genomics analysis of Aphanomyces spp. identifies a new class of oomycete effector associated with host adaptation.</title>
        <authorList>
            <person name="Gaulin E."/>
        </authorList>
    </citation>
    <scope>NUCLEOTIDE SEQUENCE</scope>
    <source>
        <strain evidence="8">CBS 578.67</strain>
    </source>
</reference>
<proteinExistence type="predicted"/>
<keyword evidence="3 6" id="KW-1133">Transmembrane helix</keyword>
<dbReference type="Proteomes" id="UP000332933">
    <property type="component" value="Unassembled WGS sequence"/>
</dbReference>
<feature type="transmembrane region" description="Helical" evidence="6">
    <location>
        <begin position="47"/>
        <end position="67"/>
    </location>
</feature>
<dbReference type="InterPro" id="IPR050367">
    <property type="entry name" value="APC_superfamily"/>
</dbReference>
<protein>
    <submittedName>
        <fullName evidence="9">Aste57867_4209 protein</fullName>
    </submittedName>
</protein>
<keyword evidence="10" id="KW-1185">Reference proteome</keyword>
<keyword evidence="4 6" id="KW-0472">Membrane</keyword>
<feature type="compositionally biased region" description="Low complexity" evidence="5">
    <location>
        <begin position="347"/>
        <end position="382"/>
    </location>
</feature>
<dbReference type="Pfam" id="PF00324">
    <property type="entry name" value="AA_permease"/>
    <property type="match status" value="1"/>
</dbReference>
<evidence type="ECO:0000313" key="10">
    <source>
        <dbReference type="Proteomes" id="UP000332933"/>
    </source>
</evidence>
<evidence type="ECO:0000313" key="8">
    <source>
        <dbReference type="EMBL" id="KAF0713791.1"/>
    </source>
</evidence>
<evidence type="ECO:0000256" key="4">
    <source>
        <dbReference type="ARBA" id="ARBA00023136"/>
    </source>
</evidence>
<sequence length="412" mass="45464">MLILGGNVYWRWNMALALISFVIILVYLVGSLPYVDIQAHSGGSANYFIGGFSDFMRTFPLAAWYFVGVESLNRLCGEVYEPRISIPIGQMSCITTLCVTAIGVFFVGISLDPGMPAIATALSPLNYGFNRMFNCTDYTSTLLAVPATFATAQGFVQSYSKIISAMAGSQLLPAILHHKHPTFKTPVYTIVGGSIISFGLCFLDFYLSLAAMLFNSCMLLGLISYISQCAGYMYLKRNFRSMERKFRSPFGYTGAIFAIAIWCVMIIAIIFFQQDNQQSFVVVVCILSVCSVYYHIYAKHNQTFSDEERKALFFAHVSKHNNSKRKTRSRNGTDRISNWIVQKVKSAAKLPASSSKSSTANLKQNSNKNNNSGGHHSSQGLSPSVKDISRSASKTNSKTKQSSTQHASRSIS</sequence>
<evidence type="ECO:0000256" key="2">
    <source>
        <dbReference type="ARBA" id="ARBA00022692"/>
    </source>
</evidence>
<dbReference type="Gene3D" id="1.20.1740.10">
    <property type="entry name" value="Amino acid/polyamine transporter I"/>
    <property type="match status" value="1"/>
</dbReference>